<keyword evidence="3" id="KW-1185">Reference proteome</keyword>
<dbReference type="PATRIC" id="fig|1150600.3.peg.1027"/>
<comment type="caution">
    <text evidence="2">The sequence shown here is derived from an EMBL/GenBank/DDBJ whole genome shotgun (WGS) entry which is preliminary data.</text>
</comment>
<evidence type="ECO:0000313" key="2">
    <source>
        <dbReference type="EMBL" id="EOR95732.1"/>
    </source>
</evidence>
<feature type="chain" id="PRO_5004472325" description="TonB-dependent receptor" evidence="1">
    <location>
        <begin position="24"/>
        <end position="907"/>
    </location>
</feature>
<dbReference type="STRING" id="1150600.ADIARSV_1045"/>
<accession>R9GV72</accession>
<evidence type="ECO:0000313" key="3">
    <source>
        <dbReference type="Proteomes" id="UP000014174"/>
    </source>
</evidence>
<reference evidence="2 3" key="1">
    <citation type="journal article" date="2013" name="Genome Announc.">
        <title>Draft Genome Sequence of Arcticibacter svalbardensis Strain MN12-7T, a Member of the Family Sphingobacteriaceae Isolated from an Arctic Soil Sample.</title>
        <authorList>
            <person name="Shivaji S."/>
            <person name="Ara S."/>
            <person name="Prasad S."/>
            <person name="Manasa B.P."/>
            <person name="Begum Z."/>
            <person name="Singh A."/>
            <person name="Kumar Pinnaka A."/>
        </authorList>
    </citation>
    <scope>NUCLEOTIDE SEQUENCE [LARGE SCALE GENOMIC DNA]</scope>
    <source>
        <strain evidence="2 3">MN12-7</strain>
    </source>
</reference>
<gene>
    <name evidence="2" type="ORF">ADIARSV_1045</name>
</gene>
<dbReference type="Gene3D" id="2.60.40.1930">
    <property type="match status" value="1"/>
</dbReference>
<dbReference type="AlphaFoldDB" id="R9GV72"/>
<proteinExistence type="predicted"/>
<feature type="signal peptide" evidence="1">
    <location>
        <begin position="1"/>
        <end position="23"/>
    </location>
</feature>
<dbReference type="EMBL" id="AQPN01000043">
    <property type="protein sequence ID" value="EOR95732.1"/>
    <property type="molecule type" value="Genomic_DNA"/>
</dbReference>
<protein>
    <recommendedName>
        <fullName evidence="4">TonB-dependent receptor</fullName>
    </recommendedName>
</protein>
<evidence type="ECO:0000256" key="1">
    <source>
        <dbReference type="SAM" id="SignalP"/>
    </source>
</evidence>
<name>R9GV72_9SPHI</name>
<organism evidence="2 3">
    <name type="scientific">Arcticibacter svalbardensis MN12-7</name>
    <dbReference type="NCBI Taxonomy" id="1150600"/>
    <lineage>
        <taxon>Bacteria</taxon>
        <taxon>Pseudomonadati</taxon>
        <taxon>Bacteroidota</taxon>
        <taxon>Sphingobacteriia</taxon>
        <taxon>Sphingobacteriales</taxon>
        <taxon>Sphingobacteriaceae</taxon>
        <taxon>Arcticibacter</taxon>
    </lineage>
</organism>
<sequence>MNSIIKFFTLLLLCLAMHISVMAQEDSVSLKTIIEKAVEYSEHYPTEKVHLHFDKPYYAVGDTLWFKTYISSRLQQPSPISKVVYVDVINDRDSLIETMKLPVSSGIANGNLTLAPMNYAEGNYQFRAYTNWMMNFGEAYFFNKTITIGNTLNKKLYTNITLKSSFTDKQAEVNAKVQFKDEAGKPYSDRKVNWKVVSKFEEISKGKAVTDANGFINISATNANRALLNAGTLETDLSVSTEKTLSSSFSLKSTLTTNEIQFLPEGGVALIGLTTKFAFKAIKSDGLGIAVKGNITDNEGKEVVKFASQHLGLGMLNYIPEPNKTYKANVSFADGTSSTYNMPAALKEGINIAINDVDTASLSVRIAASSTFVDNYKNKAFYIIAQSSGVVCYAAQIKLQSQIYNALIPKNKFPNGIVQITLFTSSGMPLSERIAFVQHPETFKLTLTSDKPSYLPRQKVKMTVSAKNILKVLPGSYSLSVVDESKVPYNEDAETSIFSSMLLRSDLRGYIELPNYYFNKQDDKKRADLDLLMLTQGYRAFEYENYLNDKYPPISFLPEQGMEITGTLRMMNGMPVIKGNMQLSIPDKNISLSVLTDEEGKFRFSNLVFPDSAKAILSARNNLNSRNMIIVVDGSAFPSVTKNTNMADAVVNIDSTLNPYLQNSKRQYRTANLLDEVVIMAKSTIKKPSHADHSSLSGLSMMPDHLITGDRFKDCPFLLNCLKTSAMGLIFADEQFYVNRDYNSGNRTPVQVFLNGMPIDVNGLSTVNSSEVESVEIFLRDDLGTVNRLYNTNGVLVVNTKKIEKIKLKPGQLADLLPKSNVIDFSPMGYRKAKQFYSPKYEGPKKGVITADLRTTIYWNPLITTDKSGNAVVEYYNADSKGTYRAIIEGMDTEGNIGRFVYRYTIK</sequence>
<dbReference type="eggNOG" id="COG2373">
    <property type="taxonomic scope" value="Bacteria"/>
</dbReference>
<dbReference type="RefSeq" id="WP_016194289.1">
    <property type="nucleotide sequence ID" value="NZ_AQPN01000043.1"/>
</dbReference>
<dbReference type="Proteomes" id="UP000014174">
    <property type="component" value="Unassembled WGS sequence"/>
</dbReference>
<evidence type="ECO:0008006" key="4">
    <source>
        <dbReference type="Google" id="ProtNLM"/>
    </source>
</evidence>
<keyword evidence="1" id="KW-0732">Signal</keyword>